<evidence type="ECO:0000256" key="4">
    <source>
        <dbReference type="ARBA" id="ARBA00022851"/>
    </source>
</evidence>
<organism evidence="5 6">
    <name type="scientific">Zostera marina</name>
    <name type="common">Eelgrass</name>
    <dbReference type="NCBI Taxonomy" id="29655"/>
    <lineage>
        <taxon>Eukaryota</taxon>
        <taxon>Viridiplantae</taxon>
        <taxon>Streptophyta</taxon>
        <taxon>Embryophyta</taxon>
        <taxon>Tracheophyta</taxon>
        <taxon>Spermatophyta</taxon>
        <taxon>Magnoliopsida</taxon>
        <taxon>Liliopsida</taxon>
        <taxon>Zosteraceae</taxon>
        <taxon>Zostera</taxon>
    </lineage>
</organism>
<evidence type="ECO:0000256" key="3">
    <source>
        <dbReference type="ARBA" id="ARBA00022723"/>
    </source>
</evidence>
<proteinExistence type="inferred from homology"/>
<accession>A0A0K9PWL6</accession>
<name>A0A0K9PWL6_ZOSMR</name>
<protein>
    <submittedName>
        <fullName evidence="5">Metallothionein, Plant type 3</fullName>
    </submittedName>
</protein>
<comment type="caution">
    <text evidence="5">The sequence shown here is derived from an EMBL/GenBank/DDBJ whole genome shotgun (WGS) entry which is preliminary data.</text>
</comment>
<comment type="similarity">
    <text evidence="2">Belongs to the metallothionein superfamily. Type 15 family.</text>
</comment>
<dbReference type="InterPro" id="IPR044671">
    <property type="entry name" value="MT3"/>
</dbReference>
<keyword evidence="4" id="KW-0480">Metal-thiolate cluster</keyword>
<dbReference type="GO" id="GO:0008270">
    <property type="term" value="F:zinc ion binding"/>
    <property type="evidence" value="ECO:0007669"/>
    <property type="project" value="InterPro"/>
</dbReference>
<evidence type="ECO:0000313" key="6">
    <source>
        <dbReference type="Proteomes" id="UP000036987"/>
    </source>
</evidence>
<dbReference type="AlphaFoldDB" id="A0A0K9PWL6"/>
<dbReference type="PANTHER" id="PTHR33357:SF3">
    <property type="entry name" value="METALLOTHIONEIN-LIKE PROTEIN 3"/>
    <property type="match status" value="1"/>
</dbReference>
<dbReference type="PANTHER" id="PTHR33357">
    <property type="entry name" value="METALLOTHIONEIN-LIKE PROTEIN 3"/>
    <property type="match status" value="1"/>
</dbReference>
<dbReference type="GO" id="GO:0005507">
    <property type="term" value="F:copper ion binding"/>
    <property type="evidence" value="ECO:0007669"/>
    <property type="project" value="InterPro"/>
</dbReference>
<dbReference type="OrthoDB" id="739871at2759"/>
<dbReference type="EMBL" id="LFYR01000580">
    <property type="protein sequence ID" value="KMZ73458.1"/>
    <property type="molecule type" value="Genomic_DNA"/>
</dbReference>
<comment type="function">
    <text evidence="1">Metallothioneins have a high content of cysteine residues that bind various heavy metals.</text>
</comment>
<reference evidence="6" key="1">
    <citation type="journal article" date="2016" name="Nature">
        <title>The genome of the seagrass Zostera marina reveals angiosperm adaptation to the sea.</title>
        <authorList>
            <person name="Olsen J.L."/>
            <person name="Rouze P."/>
            <person name="Verhelst B."/>
            <person name="Lin Y.-C."/>
            <person name="Bayer T."/>
            <person name="Collen J."/>
            <person name="Dattolo E."/>
            <person name="De Paoli E."/>
            <person name="Dittami S."/>
            <person name="Maumus F."/>
            <person name="Michel G."/>
            <person name="Kersting A."/>
            <person name="Lauritano C."/>
            <person name="Lohaus R."/>
            <person name="Toepel M."/>
            <person name="Tonon T."/>
            <person name="Vanneste K."/>
            <person name="Amirebrahimi M."/>
            <person name="Brakel J."/>
            <person name="Bostroem C."/>
            <person name="Chovatia M."/>
            <person name="Grimwood J."/>
            <person name="Jenkins J.W."/>
            <person name="Jueterbock A."/>
            <person name="Mraz A."/>
            <person name="Stam W.T."/>
            <person name="Tice H."/>
            <person name="Bornberg-Bauer E."/>
            <person name="Green P.J."/>
            <person name="Pearson G.A."/>
            <person name="Procaccini G."/>
            <person name="Duarte C.M."/>
            <person name="Schmutz J."/>
            <person name="Reusch T.B.H."/>
            <person name="Van de Peer Y."/>
        </authorList>
    </citation>
    <scope>NUCLEOTIDE SEQUENCE [LARGE SCALE GENOMIC DNA]</scope>
    <source>
        <strain evidence="6">cv. Finnish</strain>
    </source>
</reference>
<keyword evidence="3" id="KW-0479">Metal-binding</keyword>
<evidence type="ECO:0000313" key="5">
    <source>
        <dbReference type="EMBL" id="KMZ73458.1"/>
    </source>
</evidence>
<evidence type="ECO:0000256" key="2">
    <source>
        <dbReference type="ARBA" id="ARBA00005802"/>
    </source>
</evidence>
<evidence type="ECO:0000256" key="1">
    <source>
        <dbReference type="ARBA" id="ARBA00002568"/>
    </source>
</evidence>
<sequence length="63" mass="6524">MSSCDTCSCADKTNCPKKGSSYGFDVVTENSYYETAEIMEGGETGGKCNCGPNCSCTTCGCGH</sequence>
<dbReference type="GO" id="GO:0006878">
    <property type="term" value="P:intracellular copper ion homeostasis"/>
    <property type="evidence" value="ECO:0007669"/>
    <property type="project" value="InterPro"/>
</dbReference>
<gene>
    <name evidence="5" type="ORF">ZOSMA_148G00060</name>
</gene>
<dbReference type="OMA" id="SENDCKC"/>
<keyword evidence="6" id="KW-1185">Reference proteome</keyword>
<dbReference type="Proteomes" id="UP000036987">
    <property type="component" value="Unassembled WGS sequence"/>
</dbReference>